<evidence type="ECO:0000256" key="1">
    <source>
        <dbReference type="SAM" id="MobiDB-lite"/>
    </source>
</evidence>
<evidence type="ECO:0000313" key="2">
    <source>
        <dbReference type="Proteomes" id="UP001652661"/>
    </source>
</evidence>
<dbReference type="RefSeq" id="XP_017027244.1">
    <property type="nucleotide sequence ID" value="XM_017171755.3"/>
</dbReference>
<feature type="region of interest" description="Disordered" evidence="1">
    <location>
        <begin position="127"/>
        <end position="184"/>
    </location>
</feature>
<feature type="compositionally biased region" description="Polar residues" evidence="1">
    <location>
        <begin position="86"/>
        <end position="101"/>
    </location>
</feature>
<feature type="compositionally biased region" description="Polar residues" evidence="1">
    <location>
        <begin position="168"/>
        <end position="181"/>
    </location>
</feature>
<dbReference type="AlphaFoldDB" id="A0A6P4IV18"/>
<dbReference type="OrthoDB" id="7869073at2759"/>
<reference evidence="2" key="1">
    <citation type="submission" date="2025-05" db="UniProtKB">
        <authorList>
            <consortium name="RefSeq"/>
        </authorList>
    </citation>
    <scope>NUCLEOTIDE SEQUENCE [LARGE SCALE GENOMIC DNA]</scope>
    <source>
        <strain evidence="2">14028-0561.14</strain>
    </source>
</reference>
<accession>A0A6P4IV18</accession>
<name>A0A6P4IV18_DROKI</name>
<feature type="region of interest" description="Disordered" evidence="1">
    <location>
        <begin position="28"/>
        <end position="101"/>
    </location>
</feature>
<sequence length="352" mass="39446">MTSFNAVGAILPLDEYWKNCVHPKPLIPPSYPGARFHTHSNQAGPTQEGQTRQAEQRQVGHRQPGNVRSYKDEDGDSDDDEERVGTSASLENSLNCSADSDFKSNVSQMNYEMDDFNKTYCDESTSWQSESSNSVQGRRPNANTARPNVGQKSNVKSRLNFKNRWNKRNGNQKPRKNNGNTIHHLGANQNQQQQQARFMMQEHMRYAYNSFRDNTVDQPPNVLMNHTNNLQTIPQNPPDMFYSSTVTSMIDSVANLAVSRVPNQSYVSFETPGPSLNAGNGAQAQLNTQPNPGHQVELNNYTVQQVARHVSLMMTTVSNIDTQETPEYFKSKKSGNAAGGQSHIYDQPEGFN</sequence>
<feature type="compositionally biased region" description="Acidic residues" evidence="1">
    <location>
        <begin position="73"/>
        <end position="82"/>
    </location>
</feature>
<evidence type="ECO:0000313" key="3">
    <source>
        <dbReference type="RefSeq" id="XP_017027244.1"/>
    </source>
</evidence>
<gene>
    <name evidence="3" type="primary">Boot</name>
</gene>
<organism evidence="2 3">
    <name type="scientific">Drosophila kikkawai</name>
    <name type="common">Fruit fly</name>
    <dbReference type="NCBI Taxonomy" id="30033"/>
    <lineage>
        <taxon>Eukaryota</taxon>
        <taxon>Metazoa</taxon>
        <taxon>Ecdysozoa</taxon>
        <taxon>Arthropoda</taxon>
        <taxon>Hexapoda</taxon>
        <taxon>Insecta</taxon>
        <taxon>Pterygota</taxon>
        <taxon>Neoptera</taxon>
        <taxon>Endopterygota</taxon>
        <taxon>Diptera</taxon>
        <taxon>Brachycera</taxon>
        <taxon>Muscomorpha</taxon>
        <taxon>Ephydroidea</taxon>
        <taxon>Drosophilidae</taxon>
        <taxon>Drosophila</taxon>
        <taxon>Sophophora</taxon>
    </lineage>
</organism>
<dbReference type="Proteomes" id="UP001652661">
    <property type="component" value="Chromosome 2R"/>
</dbReference>
<reference evidence="3" key="2">
    <citation type="submission" date="2025-08" db="UniProtKB">
        <authorList>
            <consortium name="RefSeq"/>
        </authorList>
    </citation>
    <scope>IDENTIFICATION</scope>
    <source>
        <strain evidence="3">14028-0561.14</strain>
        <tissue evidence="3">Whole fly</tissue>
    </source>
</reference>
<feature type="region of interest" description="Disordered" evidence="1">
    <location>
        <begin position="330"/>
        <end position="352"/>
    </location>
</feature>
<feature type="compositionally biased region" description="Polar residues" evidence="1">
    <location>
        <begin position="39"/>
        <end position="53"/>
    </location>
</feature>
<keyword evidence="2" id="KW-1185">Reference proteome</keyword>
<protein>
    <submittedName>
        <fullName evidence="3">Uncharacterized protein Boot</fullName>
    </submittedName>
</protein>
<proteinExistence type="predicted"/>
<feature type="compositionally biased region" description="Polar residues" evidence="1">
    <location>
        <begin position="141"/>
        <end position="157"/>
    </location>
</feature>